<dbReference type="PATRIC" id="fig|1030841.3.peg.176"/>
<dbReference type="Proteomes" id="UP000005336">
    <property type="component" value="Unassembled WGS sequence"/>
</dbReference>
<evidence type="ECO:0000313" key="3">
    <source>
        <dbReference type="EMBL" id="EGZ51136.1"/>
    </source>
</evidence>
<dbReference type="STRING" id="1030841.HMPREF9370_0165"/>
<keyword evidence="3" id="KW-0449">Lipoprotein</keyword>
<evidence type="ECO:0000259" key="2">
    <source>
        <dbReference type="Pfam" id="PF16747"/>
    </source>
</evidence>
<name>G4CM56_9NEIS</name>
<evidence type="ECO:0000256" key="1">
    <source>
        <dbReference type="SAM" id="SignalP"/>
    </source>
</evidence>
<sequence>MNACLKGKFMNPRKALRLAAPLVLLSLLAACAGGPKVEGSWQSIGESNEGNIRNYIDKSSVKRNGNIVTFRDKKTVVKPAQERYVNTPRYKTAIGTWEIDCAKKTYRLSALTLLDENGKEVLKQTYTPVNVRPMPVAESGSIVEKQYQTVCSGK</sequence>
<dbReference type="AlphaFoldDB" id="G4CM56"/>
<keyword evidence="4" id="KW-1185">Reference proteome</keyword>
<protein>
    <submittedName>
        <fullName evidence="3">Lipoprotein</fullName>
    </submittedName>
</protein>
<reference evidence="3 4" key="1">
    <citation type="submission" date="2011-06" db="EMBL/GenBank/DDBJ databases">
        <authorList>
            <person name="Muzny D."/>
            <person name="Qin X."/>
            <person name="Deng J."/>
            <person name="Jiang H."/>
            <person name="Liu Y."/>
            <person name="Qu J."/>
            <person name="Song X.-Z."/>
            <person name="Zhang L."/>
            <person name="Thornton R."/>
            <person name="Coyle M."/>
            <person name="Francisco L."/>
            <person name="Jackson L."/>
            <person name="Javaid M."/>
            <person name="Korchina V."/>
            <person name="Kovar C."/>
            <person name="Mata R."/>
            <person name="Mathew T."/>
            <person name="Ngo R."/>
            <person name="Nguyen L."/>
            <person name="Nguyen N."/>
            <person name="Okwuonu G."/>
            <person name="Ongeri F."/>
            <person name="Pham C."/>
            <person name="Simmons D."/>
            <person name="Wilczek-Boney K."/>
            <person name="Hale W."/>
            <person name="Jakkamsetti A."/>
            <person name="Pham P."/>
            <person name="Ruth R."/>
            <person name="San Lucas F."/>
            <person name="Warren J."/>
            <person name="Zhang J."/>
            <person name="Zhao Z."/>
            <person name="Zhou C."/>
            <person name="Zhu D."/>
            <person name="Lee S."/>
            <person name="Bess C."/>
            <person name="Blankenburg K."/>
            <person name="Forbes L."/>
            <person name="Fu Q."/>
            <person name="Gubbala S."/>
            <person name="Hirani K."/>
            <person name="Jayaseelan J.C."/>
            <person name="Lara F."/>
            <person name="Munidasa M."/>
            <person name="Palculict T."/>
            <person name="Patil S."/>
            <person name="Pu L.-L."/>
            <person name="Saada N."/>
            <person name="Tang L."/>
            <person name="Weissenberger G."/>
            <person name="Zhu Y."/>
            <person name="Hemphill L."/>
            <person name="Shang Y."/>
            <person name="Youmans B."/>
            <person name="Ayvaz T."/>
            <person name="Ross M."/>
            <person name="Santibanez J."/>
            <person name="Aqrawi P."/>
            <person name="Gross S."/>
            <person name="Joshi V."/>
            <person name="Fowler G."/>
            <person name="Nazareth L."/>
            <person name="Reid J."/>
            <person name="Worley K."/>
            <person name="Petrosino J."/>
            <person name="Highlander S."/>
            <person name="Gibbs R."/>
        </authorList>
    </citation>
    <scope>NUCLEOTIDE SEQUENCE [LARGE SCALE GENOMIC DNA]</scope>
    <source>
        <strain evidence="3 4">9715</strain>
    </source>
</reference>
<evidence type="ECO:0000313" key="4">
    <source>
        <dbReference type="Proteomes" id="UP000005336"/>
    </source>
</evidence>
<feature type="domain" description="Surface-adhesin protein E-like" evidence="2">
    <location>
        <begin position="41"/>
        <end position="152"/>
    </location>
</feature>
<dbReference type="Pfam" id="PF16747">
    <property type="entry name" value="Adhesin_E"/>
    <property type="match status" value="1"/>
</dbReference>
<dbReference type="InterPro" id="IPR031939">
    <property type="entry name" value="Adhesin_E-like"/>
</dbReference>
<feature type="signal peptide" evidence="1">
    <location>
        <begin position="1"/>
        <end position="32"/>
    </location>
</feature>
<dbReference type="HOGENOM" id="CLU_114903_0_0_4"/>
<feature type="chain" id="PRO_5003462241" evidence="1">
    <location>
        <begin position="33"/>
        <end position="154"/>
    </location>
</feature>
<dbReference type="PROSITE" id="PS51257">
    <property type="entry name" value="PROKAR_LIPOPROTEIN"/>
    <property type="match status" value="1"/>
</dbReference>
<keyword evidence="1" id="KW-0732">Signal</keyword>
<accession>G4CM56</accession>
<organism evidence="3 4">
    <name type="scientific">Neisseria wadsworthii 9715</name>
    <dbReference type="NCBI Taxonomy" id="1030841"/>
    <lineage>
        <taxon>Bacteria</taxon>
        <taxon>Pseudomonadati</taxon>
        <taxon>Pseudomonadota</taxon>
        <taxon>Betaproteobacteria</taxon>
        <taxon>Neisseriales</taxon>
        <taxon>Neisseriaceae</taxon>
        <taxon>Neisseria</taxon>
    </lineage>
</organism>
<gene>
    <name evidence="3" type="ORF">HMPREF9370_0165</name>
</gene>
<proteinExistence type="predicted"/>
<comment type="caution">
    <text evidence="3">The sequence shown here is derived from an EMBL/GenBank/DDBJ whole genome shotgun (WGS) entry which is preliminary data.</text>
</comment>
<dbReference type="EMBL" id="AGAZ01000008">
    <property type="protein sequence ID" value="EGZ51136.1"/>
    <property type="molecule type" value="Genomic_DNA"/>
</dbReference>